<feature type="region of interest" description="Disordered" evidence="1">
    <location>
        <begin position="791"/>
        <end position="839"/>
    </location>
</feature>
<evidence type="ECO:0000313" key="3">
    <source>
        <dbReference type="Proteomes" id="UP001283361"/>
    </source>
</evidence>
<sequence length="853" mass="90095">MSLGKLDAICARLKSFQQPEGGSATELTTDGDSSVLFFSPDVPRHYSKGKSQLQLSNGSTASPRGRGDESSSDSSCKEDPPANCGQTLVKVTSSSPLQPWQAAIKDDPDNLDSSVATSASFHSPVAISNNNNTKTADFNARAVTVVSPLSLPTLSGKTSSEGCATAPLDHTVQHSPEKSFDFSHSPPSEDSSFSQPISTSNIKEIHPGNLVQPNSNLFSDVTNSIGSETTKQGETCKASESNTDAAPSSSPSSKPQALSSPQDSGSPSEPISTSGPTLLAPVEEEAKLGAHDDGIKEEGSISDAGNNLKIKLNAGYSGSTSPQRPTNGTGKDNVDDNSVVDLRSESLEVPFLEHGTEATFSLHVKNSIPEISDTTKSEGKVCAESKSSVSDFGNSNSLSADTAQEDSPNSRGLGQDVSDRHHGRDEAAEELSSSERSWSMKSNPGVAGHKIGQSIDNASEAVLADCVQSNPKASKGNALTQNTSGSLGNDRLDDLELHEKGEASYEAVALSKRFKENAISRTQVGQGLPNNKHDLNNEDHDLETLHAADNLHGCQVNRLSDSDKSAAKLDVEKSQGENTLAPPPNGCVLKSADVPTEASLSMCNKLSRVEESPEQINVSPVTLSTNPVALGGRKKSRKAARPRRQPVVSQLMTDQDISDSDGLLEEKVSKNTDRLDGSGKPETIFPRASTPVDFSPRPDIGPNSSADLRNREAAVPITTDKERSDLENKESKPGRENSGTSSGGESSAECKGLVDFAHNTMQELLGIYGLEEGDARDSGLSINRLRSCFRGDTSQVPASSTSSSTAGGGQSPAEVEHRKLTRRKEEAVGARKSRPFRKNVYTSLAHHAVDSGE</sequence>
<feature type="compositionally biased region" description="Polar residues" evidence="1">
    <location>
        <begin position="17"/>
        <end position="32"/>
    </location>
</feature>
<accession>A0AAE1D7Q8</accession>
<feature type="compositionally biased region" description="Basic and acidic residues" evidence="1">
    <location>
        <begin position="65"/>
        <end position="80"/>
    </location>
</feature>
<feature type="compositionally biased region" description="Polar residues" evidence="1">
    <location>
        <begin position="316"/>
        <end position="330"/>
    </location>
</feature>
<proteinExistence type="predicted"/>
<feature type="compositionally biased region" description="Basic and acidic residues" evidence="1">
    <location>
        <begin position="814"/>
        <end position="829"/>
    </location>
</feature>
<feature type="compositionally biased region" description="Basic residues" evidence="1">
    <location>
        <begin position="632"/>
        <end position="644"/>
    </location>
</feature>
<feature type="compositionally biased region" description="Low complexity" evidence="1">
    <location>
        <begin position="245"/>
        <end position="261"/>
    </location>
</feature>
<name>A0AAE1D7Q8_9GAST</name>
<feature type="compositionally biased region" description="Polar residues" evidence="1">
    <location>
        <begin position="211"/>
        <end position="244"/>
    </location>
</feature>
<feature type="compositionally biased region" description="Basic and acidic residues" evidence="1">
    <location>
        <begin position="284"/>
        <end position="299"/>
    </location>
</feature>
<feature type="compositionally biased region" description="Basic and acidic residues" evidence="1">
    <location>
        <begin position="565"/>
        <end position="575"/>
    </location>
</feature>
<feature type="compositionally biased region" description="Polar residues" evidence="1">
    <location>
        <begin position="49"/>
        <end position="61"/>
    </location>
</feature>
<feature type="compositionally biased region" description="Low complexity" evidence="1">
    <location>
        <begin position="793"/>
        <end position="805"/>
    </location>
</feature>
<feature type="region of interest" description="Disordered" evidence="1">
    <location>
        <begin position="610"/>
        <end position="749"/>
    </location>
</feature>
<dbReference type="AlphaFoldDB" id="A0AAE1D7Q8"/>
<feature type="compositionally biased region" description="Basic and acidic residues" evidence="1">
    <location>
        <begin position="373"/>
        <end position="383"/>
    </location>
</feature>
<feature type="compositionally biased region" description="Low complexity" evidence="1">
    <location>
        <begin position="430"/>
        <end position="442"/>
    </location>
</feature>
<organism evidence="2 3">
    <name type="scientific">Elysia crispata</name>
    <name type="common">lettuce slug</name>
    <dbReference type="NCBI Taxonomy" id="231223"/>
    <lineage>
        <taxon>Eukaryota</taxon>
        <taxon>Metazoa</taxon>
        <taxon>Spiralia</taxon>
        <taxon>Lophotrochozoa</taxon>
        <taxon>Mollusca</taxon>
        <taxon>Gastropoda</taxon>
        <taxon>Heterobranchia</taxon>
        <taxon>Euthyneura</taxon>
        <taxon>Panpulmonata</taxon>
        <taxon>Sacoglossa</taxon>
        <taxon>Placobranchoidea</taxon>
        <taxon>Plakobranchidae</taxon>
        <taxon>Elysia</taxon>
    </lineage>
</organism>
<evidence type="ECO:0000313" key="2">
    <source>
        <dbReference type="EMBL" id="KAK3760426.1"/>
    </source>
</evidence>
<gene>
    <name evidence="2" type="ORF">RRG08_023721</name>
</gene>
<protein>
    <submittedName>
        <fullName evidence="2">Uncharacterized protein</fullName>
    </submittedName>
</protein>
<feature type="region of interest" description="Disordered" evidence="1">
    <location>
        <begin position="470"/>
        <end position="491"/>
    </location>
</feature>
<feature type="region of interest" description="Disordered" evidence="1">
    <location>
        <begin position="17"/>
        <end position="86"/>
    </location>
</feature>
<feature type="compositionally biased region" description="Basic and acidic residues" evidence="1">
    <location>
        <begin position="664"/>
        <end position="679"/>
    </location>
</feature>
<feature type="compositionally biased region" description="Polar residues" evidence="1">
    <location>
        <begin position="385"/>
        <end position="412"/>
    </location>
</feature>
<feature type="compositionally biased region" description="Basic and acidic residues" evidence="1">
    <location>
        <begin position="719"/>
        <end position="735"/>
    </location>
</feature>
<feature type="compositionally biased region" description="Polar residues" evidence="1">
    <location>
        <begin position="614"/>
        <end position="627"/>
    </location>
</feature>
<feature type="compositionally biased region" description="Polar residues" evidence="1">
    <location>
        <begin position="470"/>
        <end position="487"/>
    </location>
</feature>
<feature type="compositionally biased region" description="Basic and acidic residues" evidence="1">
    <location>
        <begin position="417"/>
        <end position="426"/>
    </location>
</feature>
<keyword evidence="3" id="KW-1185">Reference proteome</keyword>
<feature type="region of interest" description="Disordered" evidence="1">
    <location>
        <begin position="565"/>
        <end position="587"/>
    </location>
</feature>
<comment type="caution">
    <text evidence="2">The sequence shown here is derived from an EMBL/GenBank/DDBJ whole genome shotgun (WGS) entry which is preliminary data.</text>
</comment>
<feature type="region of interest" description="Disordered" evidence="1">
    <location>
        <begin position="174"/>
        <end position="453"/>
    </location>
</feature>
<dbReference type="EMBL" id="JAWDGP010004985">
    <property type="protein sequence ID" value="KAK3760426.1"/>
    <property type="molecule type" value="Genomic_DNA"/>
</dbReference>
<reference evidence="2" key="1">
    <citation type="journal article" date="2023" name="G3 (Bethesda)">
        <title>A reference genome for the long-term kleptoplast-retaining sea slug Elysia crispata morphotype clarki.</title>
        <authorList>
            <person name="Eastman K.E."/>
            <person name="Pendleton A.L."/>
            <person name="Shaikh M.A."/>
            <person name="Suttiyut T."/>
            <person name="Ogas R."/>
            <person name="Tomko P."/>
            <person name="Gavelis G."/>
            <person name="Widhalm J.R."/>
            <person name="Wisecaver J.H."/>
        </authorList>
    </citation>
    <scope>NUCLEOTIDE SEQUENCE</scope>
    <source>
        <strain evidence="2">ECLA1</strain>
    </source>
</reference>
<dbReference type="Proteomes" id="UP001283361">
    <property type="component" value="Unassembled WGS sequence"/>
</dbReference>
<feature type="compositionally biased region" description="Low complexity" evidence="1">
    <location>
        <begin position="182"/>
        <end position="194"/>
    </location>
</feature>
<feature type="compositionally biased region" description="Polar residues" evidence="1">
    <location>
        <begin position="262"/>
        <end position="276"/>
    </location>
</feature>
<feature type="compositionally biased region" description="Low complexity" evidence="1">
    <location>
        <begin position="738"/>
        <end position="747"/>
    </location>
</feature>
<evidence type="ECO:0000256" key="1">
    <source>
        <dbReference type="SAM" id="MobiDB-lite"/>
    </source>
</evidence>